<evidence type="ECO:0000256" key="4">
    <source>
        <dbReference type="HAMAP-Rule" id="MF_00108"/>
    </source>
</evidence>
<name>A0ABV1I4V6_9FIRM</name>
<sequence>MMEKKRCTAIVLAAGQGKRMGTKTQKQYLNLCGYPVLWHCLHTFEESAVIDDMILVTGEDQIDYCRTEFVEKYGFRKICKIVAGGAERYHSVLNGLRAMEKNACEDGYVFIHDGARPFVDEPMLERVYADVCKYEACVVGMPVKDTIKIADTDGFIKETPKRSLVWQIQTPQVFSASLICYAYEELGRREKELLDRGIQITDDAMVVEEICGRKVRLTEGSYENMKLTTPEDLEIAETFLRRKNR</sequence>
<accession>A0ABV1I4V6</accession>
<organism evidence="5 6">
    <name type="scientific">Hominiventricola aquisgranensis</name>
    <dbReference type="NCBI Taxonomy" id="3133164"/>
    <lineage>
        <taxon>Bacteria</taxon>
        <taxon>Bacillati</taxon>
        <taxon>Bacillota</taxon>
        <taxon>Clostridia</taxon>
        <taxon>Lachnospirales</taxon>
        <taxon>Lachnospiraceae</taxon>
        <taxon>Hominiventricola</taxon>
    </lineage>
</organism>
<keyword evidence="2 4" id="KW-0548">Nucleotidyltransferase</keyword>
<dbReference type="EMBL" id="JBBMFC010000059">
    <property type="protein sequence ID" value="MEQ2580217.1"/>
    <property type="molecule type" value="Genomic_DNA"/>
</dbReference>
<feature type="site" description="Positions MEP for the nucleophilic attack" evidence="4">
    <location>
        <position position="226"/>
    </location>
</feature>
<dbReference type="PANTHER" id="PTHR32125">
    <property type="entry name" value="2-C-METHYL-D-ERYTHRITOL 4-PHOSPHATE CYTIDYLYLTRANSFERASE, CHLOROPLASTIC"/>
    <property type="match status" value="1"/>
</dbReference>
<keyword evidence="3 4" id="KW-0414">Isoprene biosynthesis</keyword>
<keyword evidence="6" id="KW-1185">Reference proteome</keyword>
<dbReference type="CDD" id="cd02516">
    <property type="entry name" value="CDP-ME_synthetase"/>
    <property type="match status" value="1"/>
</dbReference>
<dbReference type="SUPFAM" id="SSF53448">
    <property type="entry name" value="Nucleotide-diphospho-sugar transferases"/>
    <property type="match status" value="1"/>
</dbReference>
<dbReference type="NCBIfam" id="TIGR00453">
    <property type="entry name" value="ispD"/>
    <property type="match status" value="1"/>
</dbReference>
<dbReference type="InterPro" id="IPR050088">
    <property type="entry name" value="IspD/TarI_cytidylyltransf_bact"/>
</dbReference>
<evidence type="ECO:0000256" key="2">
    <source>
        <dbReference type="ARBA" id="ARBA00022695"/>
    </source>
</evidence>
<feature type="site" description="Positions MEP for the nucleophilic attack" evidence="4">
    <location>
        <position position="162"/>
    </location>
</feature>
<feature type="site" description="Transition state stabilizer" evidence="4">
    <location>
        <position position="19"/>
    </location>
</feature>
<comment type="function">
    <text evidence="4">Catalyzes the formation of 4-diphosphocytidyl-2-C-methyl-D-erythritol from CTP and 2-C-methyl-D-erythritol 4-phosphate (MEP).</text>
</comment>
<dbReference type="EC" id="2.7.7.60" evidence="4"/>
<dbReference type="GO" id="GO:0050518">
    <property type="term" value="F:2-C-methyl-D-erythritol 4-phosphate cytidylyltransferase activity"/>
    <property type="evidence" value="ECO:0007669"/>
    <property type="project" value="UniProtKB-EC"/>
</dbReference>
<dbReference type="Gene3D" id="3.90.550.10">
    <property type="entry name" value="Spore Coat Polysaccharide Biosynthesis Protein SpsA, Chain A"/>
    <property type="match status" value="1"/>
</dbReference>
<dbReference type="PANTHER" id="PTHR32125:SF4">
    <property type="entry name" value="2-C-METHYL-D-ERYTHRITOL 4-PHOSPHATE CYTIDYLYLTRANSFERASE, CHLOROPLASTIC"/>
    <property type="match status" value="1"/>
</dbReference>
<dbReference type="InterPro" id="IPR034683">
    <property type="entry name" value="IspD/TarI"/>
</dbReference>
<evidence type="ECO:0000256" key="3">
    <source>
        <dbReference type="ARBA" id="ARBA00023229"/>
    </source>
</evidence>
<evidence type="ECO:0000313" key="6">
    <source>
        <dbReference type="Proteomes" id="UP001470288"/>
    </source>
</evidence>
<dbReference type="Pfam" id="PF01128">
    <property type="entry name" value="IspD"/>
    <property type="match status" value="1"/>
</dbReference>
<evidence type="ECO:0000313" key="5">
    <source>
        <dbReference type="EMBL" id="MEQ2580217.1"/>
    </source>
</evidence>
<comment type="pathway">
    <text evidence="4">Isoprenoid biosynthesis; isopentenyl diphosphate biosynthesis via DXP pathway; isopentenyl diphosphate from 1-deoxy-D-xylulose 5-phosphate: step 2/6.</text>
</comment>
<comment type="caution">
    <text evidence="5">The sequence shown here is derived from an EMBL/GenBank/DDBJ whole genome shotgun (WGS) entry which is preliminary data.</text>
</comment>
<dbReference type="HAMAP" id="MF_00108">
    <property type="entry name" value="IspD"/>
    <property type="match status" value="1"/>
</dbReference>
<dbReference type="InterPro" id="IPR001228">
    <property type="entry name" value="IspD"/>
</dbReference>
<gene>
    <name evidence="4 5" type="primary">ispD</name>
    <name evidence="5" type="ORF">WMO62_15540</name>
</gene>
<comment type="catalytic activity">
    <reaction evidence="4">
        <text>2-C-methyl-D-erythritol 4-phosphate + CTP + H(+) = 4-CDP-2-C-methyl-D-erythritol + diphosphate</text>
        <dbReference type="Rhea" id="RHEA:13429"/>
        <dbReference type="ChEBI" id="CHEBI:15378"/>
        <dbReference type="ChEBI" id="CHEBI:33019"/>
        <dbReference type="ChEBI" id="CHEBI:37563"/>
        <dbReference type="ChEBI" id="CHEBI:57823"/>
        <dbReference type="ChEBI" id="CHEBI:58262"/>
        <dbReference type="EC" id="2.7.7.60"/>
    </reaction>
</comment>
<evidence type="ECO:0000256" key="1">
    <source>
        <dbReference type="ARBA" id="ARBA00022679"/>
    </source>
</evidence>
<proteinExistence type="inferred from homology"/>
<dbReference type="Proteomes" id="UP001470288">
    <property type="component" value="Unassembled WGS sequence"/>
</dbReference>
<comment type="similarity">
    <text evidence="4">Belongs to the IspD/TarI cytidylyltransferase family. IspD subfamily.</text>
</comment>
<dbReference type="InterPro" id="IPR029044">
    <property type="entry name" value="Nucleotide-diphossugar_trans"/>
</dbReference>
<reference evidence="5 6" key="1">
    <citation type="submission" date="2024-03" db="EMBL/GenBank/DDBJ databases">
        <title>Human intestinal bacterial collection.</title>
        <authorList>
            <person name="Pauvert C."/>
            <person name="Hitch T.C.A."/>
            <person name="Clavel T."/>
        </authorList>
    </citation>
    <scope>NUCLEOTIDE SEQUENCE [LARGE SCALE GENOMIC DNA]</scope>
    <source>
        <strain evidence="5 6">CLA-AA-H78B</strain>
    </source>
</reference>
<keyword evidence="1 4" id="KW-0808">Transferase</keyword>
<feature type="site" description="Transition state stabilizer" evidence="4">
    <location>
        <position position="26"/>
    </location>
</feature>
<protein>
    <recommendedName>
        <fullName evidence="4">2-C-methyl-D-erythritol 4-phosphate cytidylyltransferase</fullName>
        <ecNumber evidence="4">2.7.7.60</ecNumber>
    </recommendedName>
    <alternativeName>
        <fullName evidence="4">4-diphosphocytidyl-2C-methyl-D-erythritol synthase</fullName>
    </alternativeName>
    <alternativeName>
        <fullName evidence="4">MEP cytidylyltransferase</fullName>
        <shortName evidence="4">MCT</shortName>
    </alternativeName>
</protein>